<feature type="signal peptide" evidence="1">
    <location>
        <begin position="1"/>
        <end position="22"/>
    </location>
</feature>
<keyword evidence="1" id="KW-0732">Signal</keyword>
<evidence type="ECO:0000313" key="2">
    <source>
        <dbReference type="EMBL" id="ADV84448.1"/>
    </source>
</evidence>
<dbReference type="HOGENOM" id="CLU_1165353_0_0_0"/>
<feature type="chain" id="PRO_5003232753" description="Tat (Twin-arginine translocation) pathway signal sequence domain protein" evidence="1">
    <location>
        <begin position="23"/>
        <end position="238"/>
    </location>
</feature>
<dbReference type="AlphaFoldDB" id="E8V0G5"/>
<reference evidence="2 3" key="1">
    <citation type="journal article" date="2012" name="Stand. Genomic Sci.">
        <title>Complete genome sequence of Terriglobus saanensis type strain SP1PR4(T), an Acidobacteria from tundra soil.</title>
        <authorList>
            <person name="Rawat S.R."/>
            <person name="Mannisto M.K."/>
            <person name="Starovoytov V."/>
            <person name="Goodwin L."/>
            <person name="Nolan M."/>
            <person name="Hauser L."/>
            <person name="Land M."/>
            <person name="Davenport K.W."/>
            <person name="Woyke T."/>
            <person name="Haggblom M.M."/>
        </authorList>
    </citation>
    <scope>NUCLEOTIDE SEQUENCE</scope>
    <source>
        <strain evidence="3">ATCC BAA-1853 / DSM 23119 / SP1PR4</strain>
    </source>
</reference>
<gene>
    <name evidence="2" type="ordered locus">AciPR4_3697</name>
</gene>
<dbReference type="PROSITE" id="PS51318">
    <property type="entry name" value="TAT"/>
    <property type="match status" value="1"/>
</dbReference>
<evidence type="ECO:0000313" key="3">
    <source>
        <dbReference type="Proteomes" id="UP000006844"/>
    </source>
</evidence>
<evidence type="ECO:0008006" key="4">
    <source>
        <dbReference type="Google" id="ProtNLM"/>
    </source>
</evidence>
<dbReference type="Pfam" id="PF13618">
    <property type="entry name" value="Gluconate_2-dh3"/>
    <property type="match status" value="1"/>
</dbReference>
<dbReference type="OrthoDB" id="116360at2"/>
<dbReference type="eggNOG" id="ENOG50309FD">
    <property type="taxonomic scope" value="Bacteria"/>
</dbReference>
<protein>
    <recommendedName>
        <fullName evidence="4">Tat (Twin-arginine translocation) pathway signal sequence domain protein</fullName>
    </recommendedName>
</protein>
<name>E8V0G5_TERSS</name>
<proteinExistence type="predicted"/>
<organism evidence="2 3">
    <name type="scientific">Terriglobus saanensis (strain ATCC BAA-1853 / DSM 23119 / SP1PR4)</name>
    <dbReference type="NCBI Taxonomy" id="401053"/>
    <lineage>
        <taxon>Bacteria</taxon>
        <taxon>Pseudomonadati</taxon>
        <taxon>Acidobacteriota</taxon>
        <taxon>Terriglobia</taxon>
        <taxon>Terriglobales</taxon>
        <taxon>Acidobacteriaceae</taxon>
        <taxon>Terriglobus</taxon>
    </lineage>
</organism>
<sequence>MAMQRRDFMRAMLAATVVPAVAAQMEAQAAAPTPTKEGPPAPGPVPWMRGLDSAKVDPASTISPEEIGLENVRFFTQTQMDTLRHLSNILVPPLKGKPGAVAAGAPEFMDFYVGESLPDTKMLYQGGLDWIDSESRQKLGKPFVQTNETEASGLIKPWLRTWMTDHYPHPVHERFLTVALHDLRFATTNSQAWADTAAKNEEKPWMDLYWSPVQPDISRDYFRPAQHVVTPAKHTSKR</sequence>
<dbReference type="InterPro" id="IPR027056">
    <property type="entry name" value="Gluconate_2DH_su3"/>
</dbReference>
<dbReference type="STRING" id="401053.AciPR4_3697"/>
<accession>E8V0G5</accession>
<evidence type="ECO:0000256" key="1">
    <source>
        <dbReference type="SAM" id="SignalP"/>
    </source>
</evidence>
<dbReference type="InterPro" id="IPR006311">
    <property type="entry name" value="TAT_signal"/>
</dbReference>
<dbReference type="EMBL" id="CP002467">
    <property type="protein sequence ID" value="ADV84448.1"/>
    <property type="molecule type" value="Genomic_DNA"/>
</dbReference>
<dbReference type="Proteomes" id="UP000006844">
    <property type="component" value="Chromosome"/>
</dbReference>
<keyword evidence="3" id="KW-1185">Reference proteome</keyword>
<dbReference type="KEGG" id="tsa:AciPR4_3697"/>